<proteinExistence type="predicted"/>
<protein>
    <recommendedName>
        <fullName evidence="2">Lipid/polyisoprenoid-binding YceI-like domain-containing protein</fullName>
    </recommendedName>
</protein>
<dbReference type="PANTHER" id="PTHR34406:SF1">
    <property type="entry name" value="PROTEIN YCEI"/>
    <property type="match status" value="1"/>
</dbReference>
<keyword evidence="4" id="KW-1185">Reference proteome</keyword>
<dbReference type="PANTHER" id="PTHR34406">
    <property type="entry name" value="PROTEIN YCEI"/>
    <property type="match status" value="1"/>
</dbReference>
<dbReference type="OrthoDB" id="9811006at2"/>
<reference evidence="3 4" key="1">
    <citation type="submission" date="2014-11" db="EMBL/GenBank/DDBJ databases">
        <title>Genome sequence of Flavihumibacter solisilvae 3-3.</title>
        <authorList>
            <person name="Zhou G."/>
            <person name="Li M."/>
            <person name="Wang G."/>
        </authorList>
    </citation>
    <scope>NUCLEOTIDE SEQUENCE [LARGE SCALE GENOMIC DNA]</scope>
    <source>
        <strain evidence="3 4">3-3</strain>
    </source>
</reference>
<dbReference type="AlphaFoldDB" id="A0A0C1L224"/>
<feature type="signal peptide" evidence="1">
    <location>
        <begin position="1"/>
        <end position="21"/>
    </location>
</feature>
<name>A0A0C1L224_9BACT</name>
<dbReference type="InterPro" id="IPR007372">
    <property type="entry name" value="Lipid/polyisoprenoid-bd_YceI"/>
</dbReference>
<dbReference type="RefSeq" id="WP_039141719.1">
    <property type="nucleotide sequence ID" value="NZ_JSVC01000018.1"/>
</dbReference>
<dbReference type="Proteomes" id="UP000031408">
    <property type="component" value="Unassembled WGS sequence"/>
</dbReference>
<sequence length="180" mass="19998">MKATFVVLGLLFTLCRNTCMAQAMHPVDESSKVSFFIKNFGVTVDGSFKGLQGEVRFDPAKPEASAFEMSLDVNSINTGIARRDRHLRSDDYFDVARFPKINVKGEKVTEGKEKGSYVLHAKLTIKDVTRDIDIPFKAVAKNGGYQFDGTFRVNRLDYKVGGNSISMADQATVVLQVFTK</sequence>
<dbReference type="EMBL" id="JSVC01000018">
    <property type="protein sequence ID" value="KIC93651.1"/>
    <property type="molecule type" value="Genomic_DNA"/>
</dbReference>
<evidence type="ECO:0000256" key="1">
    <source>
        <dbReference type="SAM" id="SignalP"/>
    </source>
</evidence>
<dbReference type="SMART" id="SM00867">
    <property type="entry name" value="YceI"/>
    <property type="match status" value="1"/>
</dbReference>
<dbReference type="Pfam" id="PF04264">
    <property type="entry name" value="YceI"/>
    <property type="match status" value="1"/>
</dbReference>
<keyword evidence="1" id="KW-0732">Signal</keyword>
<feature type="chain" id="PRO_5002152914" description="Lipid/polyisoprenoid-binding YceI-like domain-containing protein" evidence="1">
    <location>
        <begin position="22"/>
        <end position="180"/>
    </location>
</feature>
<dbReference type="SUPFAM" id="SSF101874">
    <property type="entry name" value="YceI-like"/>
    <property type="match status" value="1"/>
</dbReference>
<gene>
    <name evidence="3" type="ORF">OI18_15915</name>
</gene>
<comment type="caution">
    <text evidence="3">The sequence shown here is derived from an EMBL/GenBank/DDBJ whole genome shotgun (WGS) entry which is preliminary data.</text>
</comment>
<accession>A0A0C1L224</accession>
<dbReference type="InterPro" id="IPR036761">
    <property type="entry name" value="TTHA0802/YceI-like_sf"/>
</dbReference>
<evidence type="ECO:0000313" key="3">
    <source>
        <dbReference type="EMBL" id="KIC93651.1"/>
    </source>
</evidence>
<dbReference type="STRING" id="1349421.OI18_15915"/>
<evidence type="ECO:0000259" key="2">
    <source>
        <dbReference type="SMART" id="SM00867"/>
    </source>
</evidence>
<evidence type="ECO:0000313" key="4">
    <source>
        <dbReference type="Proteomes" id="UP000031408"/>
    </source>
</evidence>
<feature type="domain" description="Lipid/polyisoprenoid-binding YceI-like" evidence="2">
    <location>
        <begin position="24"/>
        <end position="180"/>
    </location>
</feature>
<organism evidence="3 4">
    <name type="scientific">Flavihumibacter solisilvae</name>
    <dbReference type="NCBI Taxonomy" id="1349421"/>
    <lineage>
        <taxon>Bacteria</taxon>
        <taxon>Pseudomonadati</taxon>
        <taxon>Bacteroidota</taxon>
        <taxon>Chitinophagia</taxon>
        <taxon>Chitinophagales</taxon>
        <taxon>Chitinophagaceae</taxon>
        <taxon>Flavihumibacter</taxon>
    </lineage>
</organism>
<dbReference type="Gene3D" id="2.40.128.110">
    <property type="entry name" value="Lipid/polyisoprenoid-binding, YceI-like"/>
    <property type="match status" value="1"/>
</dbReference>